<protein>
    <recommendedName>
        <fullName evidence="7">Zn(2)-C6 fungal-type domain-containing protein</fullName>
    </recommendedName>
</protein>
<feature type="compositionally biased region" description="Low complexity" evidence="6">
    <location>
        <begin position="94"/>
        <end position="133"/>
    </location>
</feature>
<keyword evidence="5" id="KW-0539">Nucleus</keyword>
<keyword evidence="9" id="KW-1185">Reference proteome</keyword>
<proteinExistence type="predicted"/>
<dbReference type="EMBL" id="CAWUHD010000029">
    <property type="protein sequence ID" value="CAK7218839.1"/>
    <property type="molecule type" value="Genomic_DNA"/>
</dbReference>
<dbReference type="PANTHER" id="PTHR47660:SF3">
    <property type="entry name" value="FINGER DOMAIN PROTEIN, PUTATIVE (AFU_ORTHOLOGUE AFUA_4G03310)-RELATED"/>
    <property type="match status" value="1"/>
</dbReference>
<dbReference type="PANTHER" id="PTHR47660">
    <property type="entry name" value="TRANSCRIPTION FACTOR WITH C2H2 AND ZN(2)-CYS(6) DNA BINDING DOMAIN (EUROFUNG)-RELATED-RELATED"/>
    <property type="match status" value="1"/>
</dbReference>
<keyword evidence="1" id="KW-0479">Metal-binding</keyword>
<evidence type="ECO:0000256" key="5">
    <source>
        <dbReference type="ARBA" id="ARBA00023242"/>
    </source>
</evidence>
<name>A0ABP0BGX5_9PEZI</name>
<evidence type="ECO:0000313" key="8">
    <source>
        <dbReference type="EMBL" id="CAK7218839.1"/>
    </source>
</evidence>
<keyword evidence="4" id="KW-0804">Transcription</keyword>
<feature type="domain" description="Zn(2)-C6 fungal-type" evidence="7">
    <location>
        <begin position="50"/>
        <end position="79"/>
    </location>
</feature>
<organism evidence="8 9">
    <name type="scientific">Sporothrix eucalyptigena</name>
    <dbReference type="NCBI Taxonomy" id="1812306"/>
    <lineage>
        <taxon>Eukaryota</taxon>
        <taxon>Fungi</taxon>
        <taxon>Dikarya</taxon>
        <taxon>Ascomycota</taxon>
        <taxon>Pezizomycotina</taxon>
        <taxon>Sordariomycetes</taxon>
        <taxon>Sordariomycetidae</taxon>
        <taxon>Ophiostomatales</taxon>
        <taxon>Ophiostomataceae</taxon>
        <taxon>Sporothrix</taxon>
    </lineage>
</organism>
<evidence type="ECO:0000256" key="2">
    <source>
        <dbReference type="ARBA" id="ARBA00022833"/>
    </source>
</evidence>
<keyword evidence="2" id="KW-0862">Zinc</keyword>
<evidence type="ECO:0000256" key="6">
    <source>
        <dbReference type="SAM" id="MobiDB-lite"/>
    </source>
</evidence>
<evidence type="ECO:0000259" key="7">
    <source>
        <dbReference type="PROSITE" id="PS50048"/>
    </source>
</evidence>
<gene>
    <name evidence="8" type="ORF">SEUCBS140593_003689</name>
</gene>
<evidence type="ECO:0000256" key="1">
    <source>
        <dbReference type="ARBA" id="ARBA00022723"/>
    </source>
</evidence>
<accession>A0ABP0BGX5</accession>
<evidence type="ECO:0000256" key="3">
    <source>
        <dbReference type="ARBA" id="ARBA00023015"/>
    </source>
</evidence>
<evidence type="ECO:0000313" key="9">
    <source>
        <dbReference type="Proteomes" id="UP001642482"/>
    </source>
</evidence>
<dbReference type="CDD" id="cd00067">
    <property type="entry name" value="GAL4"/>
    <property type="match status" value="1"/>
</dbReference>
<dbReference type="Gene3D" id="4.10.240.10">
    <property type="entry name" value="Zn(2)-C6 fungal-type DNA-binding domain"/>
    <property type="match status" value="1"/>
</dbReference>
<dbReference type="PROSITE" id="PS50048">
    <property type="entry name" value="ZN2_CY6_FUNGAL_2"/>
    <property type="match status" value="1"/>
</dbReference>
<comment type="caution">
    <text evidence="8">The sequence shown here is derived from an EMBL/GenBank/DDBJ whole genome shotgun (WGS) entry which is preliminary data.</text>
</comment>
<dbReference type="SMART" id="SM00066">
    <property type="entry name" value="GAL4"/>
    <property type="match status" value="1"/>
</dbReference>
<dbReference type="PROSITE" id="PS00463">
    <property type="entry name" value="ZN2_CY6_FUNGAL_1"/>
    <property type="match status" value="1"/>
</dbReference>
<dbReference type="SUPFAM" id="SSF57701">
    <property type="entry name" value="Zn2/Cys6 DNA-binding domain"/>
    <property type="match status" value="1"/>
</dbReference>
<dbReference type="InterPro" id="IPR001138">
    <property type="entry name" value="Zn2Cys6_DnaBD"/>
</dbReference>
<reference evidence="8 9" key="1">
    <citation type="submission" date="2024-01" db="EMBL/GenBank/DDBJ databases">
        <authorList>
            <person name="Allen C."/>
            <person name="Tagirdzhanova G."/>
        </authorList>
    </citation>
    <scope>NUCLEOTIDE SEQUENCE [LARGE SCALE GENOMIC DNA]</scope>
</reference>
<dbReference type="Proteomes" id="UP001642482">
    <property type="component" value="Unassembled WGS sequence"/>
</dbReference>
<sequence length="594" mass="65460">METSSSAKSGLRFCPICGKPFTQETSHTRHVQYCRRRAATKRTGPARTRACRHCRTTKSKCDAQLPCSRCVSRQKECVYDKPWQEPDATAAVAPGPVAEPAAGPALATESGGSSGSTSGSDSTTPSTTSGSPGQADGTSCYIGLPDAQPFTTSATSMAQAVSPTTLAATLSSAPLTMSATASAPSIDPAFCLPNFMFSPRMSNYGFDRFSFSGLGAMDMSMPPLVPASLAPSMSLSMPSPIRLHMPYATPPNPVIELSEAQAGRGASPELRRLIVSMVRTFPRMMTRPENLPPFVHRVGCGLHYEEVQRKGMVLPEMPSSGSSSLVFIPNEIADDTTLFQPLPLMAACVGISHAFVTRSPHSDEFLWRAIDKEQQAIVQGMNSLSFGEIFASIQAVAIYTTMRLIVYGREYFYSDTSLLDTMSKLSERFHHLWRGPFMPTMAEDDDIDLNRPNCRKWEDWIFDETRRRIMATCWLMSLAVNPRAQSFRLSNPQRFPLPSSRRLWEAETREAWERAYDNDRIERYHLRRLKSDSRKLETVGDLARAIDRSVAAEGSLGQPNIDALYEDQLLAHWHAGVDSLGMMITAAAAQYTFD</sequence>
<feature type="region of interest" description="Disordered" evidence="6">
    <location>
        <begin position="94"/>
        <end position="138"/>
    </location>
</feature>
<keyword evidence="3" id="KW-0805">Transcription regulation</keyword>
<evidence type="ECO:0000256" key="4">
    <source>
        <dbReference type="ARBA" id="ARBA00023163"/>
    </source>
</evidence>
<dbReference type="InterPro" id="IPR036864">
    <property type="entry name" value="Zn2-C6_fun-type_DNA-bd_sf"/>
</dbReference>
<dbReference type="Pfam" id="PF00172">
    <property type="entry name" value="Zn_clus"/>
    <property type="match status" value="1"/>
</dbReference>